<dbReference type="OrthoDB" id="2547510at2759"/>
<name>A0A127ZDN4_9BASI</name>
<feature type="region of interest" description="Disordered" evidence="1">
    <location>
        <begin position="55"/>
        <end position="74"/>
    </location>
</feature>
<sequence length="411" mass="45332">MLRATEQLTWTAKLDRFKRGCDDSRACPQDQGAWQSFSGSHLTCKVIFTKPIDRPWPSHSTQTPANSSDAARGPGVDRQLRIIVECEEDLNFATGNGSVGYGATTGPGQMSSASQPTSHLFLLDVDLVRINKAYFHTEHRLKAVVVRRQDKCVLIRMLDEHEAAKARRAQLEFCKERDVETFLSLIEPDSTLLPSGGSAMVKSQKEKGKEKAQSLLMRRTESGINERRNKEEYKAVVAHEASQSESQSQSLGEKLLQLNQTRLGQSLASAPGSSSFSLLSQGQHLNYRTPTESCLLHNAHPERVESSTTTPLIEDARQMLSSSSGSLMGVYSGPVSTPLTEATELTNLADEHSLFEPSEQEEAVDDGLSGWPDPSAVECIQDDVCRLCLTDSDLERVIERGVEEHLQDMEG</sequence>
<evidence type="ECO:0000256" key="1">
    <source>
        <dbReference type="SAM" id="MobiDB-lite"/>
    </source>
</evidence>
<accession>A0A127ZDN4</accession>
<protein>
    <submittedName>
        <fullName evidence="2">Uncharacterized protein</fullName>
    </submittedName>
</protein>
<feature type="compositionally biased region" description="Polar residues" evidence="1">
    <location>
        <begin position="58"/>
        <end position="69"/>
    </location>
</feature>
<gene>
    <name evidence="2" type="ORF">SPSC_02849</name>
</gene>
<dbReference type="AlphaFoldDB" id="A0A127ZDN4"/>
<organism evidence="2">
    <name type="scientific">Sporisorium scitamineum</name>
    <dbReference type="NCBI Taxonomy" id="49012"/>
    <lineage>
        <taxon>Eukaryota</taxon>
        <taxon>Fungi</taxon>
        <taxon>Dikarya</taxon>
        <taxon>Basidiomycota</taxon>
        <taxon>Ustilaginomycotina</taxon>
        <taxon>Ustilaginomycetes</taxon>
        <taxon>Ustilaginales</taxon>
        <taxon>Ustilaginaceae</taxon>
        <taxon>Sporisorium</taxon>
    </lineage>
</organism>
<reference evidence="2" key="1">
    <citation type="submission" date="2014-06" db="EMBL/GenBank/DDBJ databases">
        <authorList>
            <person name="Ju J."/>
            <person name="Zhang J."/>
        </authorList>
    </citation>
    <scope>NUCLEOTIDE SEQUENCE</scope>
    <source>
        <strain evidence="2">SscI8</strain>
    </source>
</reference>
<proteinExistence type="predicted"/>
<evidence type="ECO:0000313" key="2">
    <source>
        <dbReference type="EMBL" id="CDU24220.1"/>
    </source>
</evidence>
<dbReference type="EMBL" id="LK056664">
    <property type="protein sequence ID" value="CDU24220.1"/>
    <property type="molecule type" value="Genomic_DNA"/>
</dbReference>